<evidence type="ECO:0000313" key="2">
    <source>
        <dbReference type="EMBL" id="KAF1840397.1"/>
    </source>
</evidence>
<comment type="caution">
    <text evidence="2">The sequence shown here is derived from an EMBL/GenBank/DDBJ whole genome shotgun (WGS) entry which is preliminary data.</text>
</comment>
<dbReference type="RefSeq" id="XP_040782960.1">
    <property type="nucleotide sequence ID" value="XM_040927239.1"/>
</dbReference>
<organism evidence="2 3">
    <name type="scientific">Cucurbitaria berberidis CBS 394.84</name>
    <dbReference type="NCBI Taxonomy" id="1168544"/>
    <lineage>
        <taxon>Eukaryota</taxon>
        <taxon>Fungi</taxon>
        <taxon>Dikarya</taxon>
        <taxon>Ascomycota</taxon>
        <taxon>Pezizomycotina</taxon>
        <taxon>Dothideomycetes</taxon>
        <taxon>Pleosporomycetidae</taxon>
        <taxon>Pleosporales</taxon>
        <taxon>Pleosporineae</taxon>
        <taxon>Cucurbitariaceae</taxon>
        <taxon>Cucurbitaria</taxon>
    </lineage>
</organism>
<feature type="region of interest" description="Disordered" evidence="1">
    <location>
        <begin position="76"/>
        <end position="124"/>
    </location>
</feature>
<proteinExistence type="predicted"/>
<keyword evidence="3" id="KW-1185">Reference proteome</keyword>
<protein>
    <submittedName>
        <fullName evidence="2">Uncharacterized protein</fullName>
    </submittedName>
</protein>
<dbReference type="EMBL" id="ML976620">
    <property type="protein sequence ID" value="KAF1840397.1"/>
    <property type="molecule type" value="Genomic_DNA"/>
</dbReference>
<gene>
    <name evidence="2" type="ORF">K460DRAFT_207585</name>
</gene>
<dbReference type="GeneID" id="63844491"/>
<dbReference type="AlphaFoldDB" id="A0A9P4L3K0"/>
<accession>A0A9P4L3K0</accession>
<evidence type="ECO:0000256" key="1">
    <source>
        <dbReference type="SAM" id="MobiDB-lite"/>
    </source>
</evidence>
<reference evidence="2" key="1">
    <citation type="submission" date="2020-01" db="EMBL/GenBank/DDBJ databases">
        <authorList>
            <consortium name="DOE Joint Genome Institute"/>
            <person name="Haridas S."/>
            <person name="Albert R."/>
            <person name="Binder M."/>
            <person name="Bloem J."/>
            <person name="Labutti K."/>
            <person name="Salamov A."/>
            <person name="Andreopoulos B."/>
            <person name="Baker S.E."/>
            <person name="Barry K."/>
            <person name="Bills G."/>
            <person name="Bluhm B.H."/>
            <person name="Cannon C."/>
            <person name="Castanera R."/>
            <person name="Culley D.E."/>
            <person name="Daum C."/>
            <person name="Ezra D."/>
            <person name="Gonzalez J.B."/>
            <person name="Henrissat B."/>
            <person name="Kuo A."/>
            <person name="Liang C."/>
            <person name="Lipzen A."/>
            <person name="Lutzoni F."/>
            <person name="Magnuson J."/>
            <person name="Mondo S."/>
            <person name="Nolan M."/>
            <person name="Ohm R."/>
            <person name="Pangilinan J."/>
            <person name="Park H.-J."/>
            <person name="Ramirez L."/>
            <person name="Alfaro M."/>
            <person name="Sun H."/>
            <person name="Tritt A."/>
            <person name="Yoshinaga Y."/>
            <person name="Zwiers L.-H."/>
            <person name="Turgeon B.G."/>
            <person name="Goodwin S.B."/>
            <person name="Spatafora J.W."/>
            <person name="Crous P.W."/>
            <person name="Grigoriev I.V."/>
        </authorList>
    </citation>
    <scope>NUCLEOTIDE SEQUENCE</scope>
    <source>
        <strain evidence="2">CBS 394.84</strain>
    </source>
</reference>
<name>A0A9P4L3K0_9PLEO</name>
<evidence type="ECO:0000313" key="3">
    <source>
        <dbReference type="Proteomes" id="UP000800039"/>
    </source>
</evidence>
<sequence>MIIPLICFQGKVYWAACKCLKEALDYRCGRHPYCLCHYNPVTFIFTLSFKPVIGYLRRLPNGTITGDCDECRKRKDRKVVVEEDSRTGTGEPKRDEGKEKVDDKDSQTLPGESKKDDTGKDTNG</sequence>
<dbReference type="Proteomes" id="UP000800039">
    <property type="component" value="Unassembled WGS sequence"/>
</dbReference>